<evidence type="ECO:0000313" key="7">
    <source>
        <dbReference type="EMBL" id="OGG48311.1"/>
    </source>
</evidence>
<feature type="region of interest" description="Disordered" evidence="6">
    <location>
        <begin position="517"/>
        <end position="541"/>
    </location>
</feature>
<dbReference type="PANTHER" id="PTHR43409">
    <property type="entry name" value="ANAEROBIC MAGNESIUM-PROTOPORPHYRIN IX MONOMETHYL ESTER CYCLASE-RELATED"/>
    <property type="match status" value="1"/>
</dbReference>
<evidence type="ECO:0008006" key="9">
    <source>
        <dbReference type="Google" id="ProtNLM"/>
    </source>
</evidence>
<evidence type="ECO:0000256" key="4">
    <source>
        <dbReference type="ARBA" id="ARBA00023004"/>
    </source>
</evidence>
<dbReference type="GO" id="GO:0046872">
    <property type="term" value="F:metal ion binding"/>
    <property type="evidence" value="ECO:0007669"/>
    <property type="project" value="UniProtKB-KW"/>
</dbReference>
<dbReference type="GO" id="GO:0003824">
    <property type="term" value="F:catalytic activity"/>
    <property type="evidence" value="ECO:0007669"/>
    <property type="project" value="InterPro"/>
</dbReference>
<feature type="compositionally biased region" description="Basic and acidic residues" evidence="6">
    <location>
        <begin position="528"/>
        <end position="541"/>
    </location>
</feature>
<gene>
    <name evidence="7" type="ORF">A3F84_27665</name>
</gene>
<sequence length="541" mass="61487">MSPSQPVRQPTSGKALKIGIVDLIEKQPADTLYARMLNPNFASIMPQVIAVWAEQMGHEVNYVTYTGLEDLRRELPRDVDVLFVCAFTQAAYLAYSISNLFRKENVVTVLGGPHARAYAEDARDYFDYVIGLADRELIHDLLQDPSPNPREGVLLSARQQPETLPGVRERWKFIRKNLDKTWVIHVVQMIGSLGCPYTCSFCIDSQVDYQTLPYDQIREDLAFLQGQPSPPKVSWFDPNFGVRFDDYMEVIESSVRPGALEFACESSLSLLSEPHLKRMKENNFIVVLPGIESWFGFNGKSKQRNNTGMEKVRAVAEHVNLVMRHIPYIQTNFIFGLDSDVGPEPFELTKRFLDLAPGVYPNYSLLTAFGNSAPLNRQYQAEGRVIDVPFPFLDGYSALNIRLKNYSNVEFFGHMIDLMQYTLSARLIWRRFRANSSSLARWMNLIRAVSSQKSGAGKYVEVRNRLTTDREFQAFHVGEGAKPPSFYVDRIRSGLGPFYDHLPAKVMDYLKRGGPAQNPRLTNALTGQRKEESLEASERTL</sequence>
<dbReference type="SFLD" id="SFLDG01082">
    <property type="entry name" value="B12-binding_domain_containing"/>
    <property type="match status" value="1"/>
</dbReference>
<keyword evidence="3" id="KW-0479">Metal-binding</keyword>
<evidence type="ECO:0000256" key="6">
    <source>
        <dbReference type="SAM" id="MobiDB-lite"/>
    </source>
</evidence>
<dbReference type="InterPro" id="IPR051198">
    <property type="entry name" value="BchE-like"/>
</dbReference>
<dbReference type="AlphaFoldDB" id="A0A1F6CH58"/>
<dbReference type="GO" id="GO:0051536">
    <property type="term" value="F:iron-sulfur cluster binding"/>
    <property type="evidence" value="ECO:0007669"/>
    <property type="project" value="UniProtKB-KW"/>
</dbReference>
<comment type="cofactor">
    <cofactor evidence="1">
        <name>[4Fe-4S] cluster</name>
        <dbReference type="ChEBI" id="CHEBI:49883"/>
    </cofactor>
</comment>
<proteinExistence type="predicted"/>
<protein>
    <recommendedName>
        <fullName evidence="9">Radical SAM protein</fullName>
    </recommendedName>
</protein>
<evidence type="ECO:0000256" key="1">
    <source>
        <dbReference type="ARBA" id="ARBA00001966"/>
    </source>
</evidence>
<evidence type="ECO:0000313" key="8">
    <source>
        <dbReference type="Proteomes" id="UP000178606"/>
    </source>
</evidence>
<evidence type="ECO:0000256" key="3">
    <source>
        <dbReference type="ARBA" id="ARBA00022723"/>
    </source>
</evidence>
<dbReference type="InterPro" id="IPR007197">
    <property type="entry name" value="rSAM"/>
</dbReference>
<evidence type="ECO:0000256" key="2">
    <source>
        <dbReference type="ARBA" id="ARBA00022691"/>
    </source>
</evidence>
<dbReference type="SUPFAM" id="SSF102114">
    <property type="entry name" value="Radical SAM enzymes"/>
    <property type="match status" value="1"/>
</dbReference>
<reference evidence="7 8" key="1">
    <citation type="journal article" date="2016" name="Nat. Commun.">
        <title>Thousands of microbial genomes shed light on interconnected biogeochemical processes in an aquifer system.</title>
        <authorList>
            <person name="Anantharaman K."/>
            <person name="Brown C.T."/>
            <person name="Hug L.A."/>
            <person name="Sharon I."/>
            <person name="Castelle C.J."/>
            <person name="Probst A.J."/>
            <person name="Thomas B.C."/>
            <person name="Singh A."/>
            <person name="Wilkins M.J."/>
            <person name="Karaoz U."/>
            <person name="Brodie E.L."/>
            <person name="Williams K.H."/>
            <person name="Hubbard S.S."/>
            <person name="Banfield J.F."/>
        </authorList>
    </citation>
    <scope>NUCLEOTIDE SEQUENCE [LARGE SCALE GENOMIC DNA]</scope>
    <source>
        <strain evidence="8">RIFCSPLOWO2_12_FULL_64_10</strain>
    </source>
</reference>
<organism evidence="7 8">
    <name type="scientific">Handelsmanbacteria sp. (strain RIFCSPLOWO2_12_FULL_64_10)</name>
    <dbReference type="NCBI Taxonomy" id="1817868"/>
    <lineage>
        <taxon>Bacteria</taxon>
        <taxon>Candidatus Handelsmaniibacteriota</taxon>
    </lineage>
</organism>
<dbReference type="PANTHER" id="PTHR43409:SF7">
    <property type="entry name" value="BLL1977 PROTEIN"/>
    <property type="match status" value="1"/>
</dbReference>
<dbReference type="Gene3D" id="3.40.50.280">
    <property type="entry name" value="Cobalamin-binding domain"/>
    <property type="match status" value="1"/>
</dbReference>
<comment type="caution">
    <text evidence="7">The sequence shown here is derived from an EMBL/GenBank/DDBJ whole genome shotgun (WGS) entry which is preliminary data.</text>
</comment>
<accession>A0A1F6CH58</accession>
<dbReference type="SFLD" id="SFLDS00029">
    <property type="entry name" value="Radical_SAM"/>
    <property type="match status" value="1"/>
</dbReference>
<dbReference type="InterPro" id="IPR058240">
    <property type="entry name" value="rSAM_sf"/>
</dbReference>
<keyword evidence="5" id="KW-0411">Iron-sulfur</keyword>
<name>A0A1F6CH58_HANXR</name>
<keyword evidence="4" id="KW-0408">Iron</keyword>
<dbReference type="GO" id="GO:0005829">
    <property type="term" value="C:cytosol"/>
    <property type="evidence" value="ECO:0007669"/>
    <property type="project" value="TreeGrafter"/>
</dbReference>
<dbReference type="Proteomes" id="UP000178606">
    <property type="component" value="Unassembled WGS sequence"/>
</dbReference>
<keyword evidence="2" id="KW-0949">S-adenosyl-L-methionine</keyword>
<evidence type="ECO:0000256" key="5">
    <source>
        <dbReference type="ARBA" id="ARBA00023014"/>
    </source>
</evidence>
<dbReference type="EMBL" id="MFKF01000251">
    <property type="protein sequence ID" value="OGG48311.1"/>
    <property type="molecule type" value="Genomic_DNA"/>
</dbReference>